<protein>
    <recommendedName>
        <fullName evidence="3">CRISPR-associated exonuclease Cas4</fullName>
    </recommendedName>
</protein>
<dbReference type="OrthoDB" id="26676at2157"/>
<dbReference type="Proteomes" id="UP000250088">
    <property type="component" value="Chromosome"/>
</dbReference>
<dbReference type="KEGG" id="naj:B1756_04795"/>
<accession>A0A2Z2HZI4</accession>
<dbReference type="RefSeq" id="WP_086887520.1">
    <property type="nucleotide sequence ID" value="NZ_CP019893.1"/>
</dbReference>
<evidence type="ECO:0000313" key="2">
    <source>
        <dbReference type="Proteomes" id="UP000250088"/>
    </source>
</evidence>
<proteinExistence type="predicted"/>
<reference evidence="2" key="1">
    <citation type="submission" date="2017-02" db="EMBL/GenBank/DDBJ databases">
        <title>Natronthermophilus aegyptiacus gen. nov.,sp. nov., an aerobic, extremely halophilic alkalithermophilic archaeon isolated from the athalassohaline Wadi An Natrun, Egypt.</title>
        <authorList>
            <person name="Zhao B."/>
        </authorList>
    </citation>
    <scope>NUCLEOTIDE SEQUENCE [LARGE SCALE GENOMIC DNA]</scope>
    <source>
        <strain evidence="2">JW/NM-HA 15</strain>
    </source>
</reference>
<evidence type="ECO:0000313" key="1">
    <source>
        <dbReference type="EMBL" id="ARS89138.1"/>
    </source>
</evidence>
<dbReference type="AlphaFoldDB" id="A0A2Z2HZI4"/>
<organism evidence="1 2">
    <name type="scientific">Natrarchaeobaculum aegyptiacum</name>
    <dbReference type="NCBI Taxonomy" id="745377"/>
    <lineage>
        <taxon>Archaea</taxon>
        <taxon>Methanobacteriati</taxon>
        <taxon>Methanobacteriota</taxon>
        <taxon>Stenosarchaea group</taxon>
        <taxon>Halobacteria</taxon>
        <taxon>Halobacteriales</taxon>
        <taxon>Natrialbaceae</taxon>
        <taxon>Natrarchaeobaculum</taxon>
    </lineage>
</organism>
<gene>
    <name evidence="1" type="ORF">B1756_04795</name>
</gene>
<sequence>MTRRLVSFGDLRSAAFCPRSLYYERTRDVNREPPQSVTSARALERRYEVLLASPDAALEGEPIAVIPGRYREQLAATRDRLRERGDWKRLREPTDRDRLVSGRDCRGIVHKVLAEPLEPVLLSAGEPPPQGVWEPQSVHAVAAAKALAWEHETPIERAWVEYPAHGVVRSLALTTRRKARYRRALRTVRELDGPPPRTHNRAKCNACSFASECGVRTRTLRSMLGFGRGE</sequence>
<dbReference type="GeneID" id="32893370"/>
<name>A0A2Z2HZI4_9EURY</name>
<evidence type="ECO:0008006" key="3">
    <source>
        <dbReference type="Google" id="ProtNLM"/>
    </source>
</evidence>
<keyword evidence="2" id="KW-1185">Reference proteome</keyword>
<dbReference type="EMBL" id="CP019893">
    <property type="protein sequence ID" value="ARS89138.1"/>
    <property type="molecule type" value="Genomic_DNA"/>
</dbReference>